<comment type="similarity">
    <text evidence="2">Belongs to the UDP-glycosyltransferase family.</text>
</comment>
<dbReference type="VEuPathDB" id="VectorBase:RPRC013462"/>
<dbReference type="InterPro" id="IPR002213">
    <property type="entry name" value="UDP_glucos_trans"/>
</dbReference>
<dbReference type="GO" id="GO:0005783">
    <property type="term" value="C:endoplasmic reticulum"/>
    <property type="evidence" value="ECO:0007669"/>
    <property type="project" value="UniProtKB-SubCell"/>
</dbReference>
<dbReference type="SUPFAM" id="SSF53756">
    <property type="entry name" value="UDP-Glycosyltransferase/glycogen phosphorylase"/>
    <property type="match status" value="1"/>
</dbReference>
<dbReference type="EMBL" id="ACPB03000174">
    <property type="status" value="NOT_ANNOTATED_CDS"/>
    <property type="molecule type" value="Genomic_DNA"/>
</dbReference>
<evidence type="ECO:0000256" key="12">
    <source>
        <dbReference type="SAM" id="SignalP"/>
    </source>
</evidence>
<feature type="chain" id="PRO_5037402675" evidence="12">
    <location>
        <begin position="22"/>
        <end position="517"/>
    </location>
</feature>
<reference evidence="13" key="1">
    <citation type="submission" date="2015-05" db="UniProtKB">
        <authorList>
            <consortium name="EnsemblMetazoa"/>
        </authorList>
    </citation>
    <scope>IDENTIFICATION</scope>
</reference>
<dbReference type="Pfam" id="PF00201">
    <property type="entry name" value="UDPGT"/>
    <property type="match status" value="1"/>
</dbReference>
<comment type="subcellular location">
    <subcellularLocation>
        <location evidence="10">Endomembrane system</location>
        <topology evidence="10">Single-pass type I membrane protein</topology>
    </subcellularLocation>
    <subcellularLocation>
        <location evidence="1">Endoplasmic reticulum</location>
    </subcellularLocation>
</comment>
<keyword evidence="9" id="KW-0325">Glycoprotein</keyword>
<accession>T1IAZ1</accession>
<proteinExistence type="inferred from homology"/>
<dbReference type="PANTHER" id="PTHR48043:SF145">
    <property type="entry name" value="FI06409P-RELATED"/>
    <property type="match status" value="1"/>
</dbReference>
<evidence type="ECO:0000256" key="1">
    <source>
        <dbReference type="ARBA" id="ARBA00004240"/>
    </source>
</evidence>
<dbReference type="InterPro" id="IPR050271">
    <property type="entry name" value="UDP-glycosyltransferase"/>
</dbReference>
<dbReference type="PANTHER" id="PTHR48043">
    <property type="entry name" value="EG:EG0003.4 PROTEIN-RELATED"/>
    <property type="match status" value="1"/>
</dbReference>
<dbReference type="Gene3D" id="3.40.50.2000">
    <property type="entry name" value="Glycogen Phosphorylase B"/>
    <property type="match status" value="1"/>
</dbReference>
<dbReference type="RefSeq" id="XP_073974288.1">
    <property type="nucleotide sequence ID" value="XM_074118187.1"/>
</dbReference>
<keyword evidence="7 11" id="KW-1133">Transmembrane helix</keyword>
<name>T1IAZ1_RHOPR</name>
<keyword evidence="6" id="KW-0256">Endoplasmic reticulum</keyword>
<evidence type="ECO:0000256" key="8">
    <source>
        <dbReference type="ARBA" id="ARBA00023136"/>
    </source>
</evidence>
<dbReference type="GeneID" id="141449106"/>
<evidence type="ECO:0000256" key="6">
    <source>
        <dbReference type="ARBA" id="ARBA00022824"/>
    </source>
</evidence>
<evidence type="ECO:0000256" key="3">
    <source>
        <dbReference type="ARBA" id="ARBA00022676"/>
    </source>
</evidence>
<evidence type="ECO:0000256" key="11">
    <source>
        <dbReference type="SAM" id="Phobius"/>
    </source>
</evidence>
<evidence type="ECO:0000256" key="9">
    <source>
        <dbReference type="ARBA" id="ARBA00023180"/>
    </source>
</evidence>
<keyword evidence="12" id="KW-0732">Signal</keyword>
<dbReference type="EnsemblMetazoa" id="RPRC013462-RA">
    <property type="protein sequence ID" value="RPRC013462-PA"/>
    <property type="gene ID" value="RPRC013462"/>
</dbReference>
<keyword evidence="4" id="KW-0808">Transferase</keyword>
<evidence type="ECO:0000313" key="14">
    <source>
        <dbReference type="Proteomes" id="UP000015103"/>
    </source>
</evidence>
<keyword evidence="3" id="KW-0328">Glycosyltransferase</keyword>
<evidence type="ECO:0000256" key="7">
    <source>
        <dbReference type="ARBA" id="ARBA00022989"/>
    </source>
</evidence>
<dbReference type="Proteomes" id="UP000015103">
    <property type="component" value="Unassembled WGS sequence"/>
</dbReference>
<evidence type="ECO:0000256" key="10">
    <source>
        <dbReference type="ARBA" id="ARBA00046288"/>
    </source>
</evidence>
<feature type="signal peptide" evidence="12">
    <location>
        <begin position="1"/>
        <end position="21"/>
    </location>
</feature>
<evidence type="ECO:0000256" key="2">
    <source>
        <dbReference type="ARBA" id="ARBA00009995"/>
    </source>
</evidence>
<organism evidence="13 14">
    <name type="scientific">Rhodnius prolixus</name>
    <name type="common">Triatomid bug</name>
    <dbReference type="NCBI Taxonomy" id="13249"/>
    <lineage>
        <taxon>Eukaryota</taxon>
        <taxon>Metazoa</taxon>
        <taxon>Ecdysozoa</taxon>
        <taxon>Arthropoda</taxon>
        <taxon>Hexapoda</taxon>
        <taxon>Insecta</taxon>
        <taxon>Pterygota</taxon>
        <taxon>Neoptera</taxon>
        <taxon>Paraneoptera</taxon>
        <taxon>Hemiptera</taxon>
        <taxon>Heteroptera</taxon>
        <taxon>Panheteroptera</taxon>
        <taxon>Cimicomorpha</taxon>
        <taxon>Reduviidae</taxon>
        <taxon>Triatominae</taxon>
        <taxon>Rhodnius</taxon>
    </lineage>
</organism>
<keyword evidence="8 11" id="KW-0472">Membrane</keyword>
<dbReference type="eggNOG" id="KOG1192">
    <property type="taxonomic scope" value="Eukaryota"/>
</dbReference>
<dbReference type="AlphaFoldDB" id="T1IAZ1"/>
<dbReference type="InParanoid" id="T1IAZ1"/>
<protein>
    <submittedName>
        <fullName evidence="13">Glucuronosyltransferase</fullName>
    </submittedName>
</protein>
<keyword evidence="14" id="KW-1185">Reference proteome</keyword>
<evidence type="ECO:0000256" key="5">
    <source>
        <dbReference type="ARBA" id="ARBA00022692"/>
    </source>
</evidence>
<dbReference type="GO" id="GO:0008194">
    <property type="term" value="F:UDP-glycosyltransferase activity"/>
    <property type="evidence" value="ECO:0007669"/>
    <property type="project" value="InterPro"/>
</dbReference>
<evidence type="ECO:0000313" key="13">
    <source>
        <dbReference type="EnsemblMetazoa" id="RPRC013462-PA"/>
    </source>
</evidence>
<evidence type="ECO:0000256" key="4">
    <source>
        <dbReference type="ARBA" id="ARBA00022679"/>
    </source>
</evidence>
<keyword evidence="5 11" id="KW-0812">Transmembrane</keyword>
<dbReference type="CDD" id="cd03784">
    <property type="entry name" value="GT1_Gtf-like"/>
    <property type="match status" value="1"/>
</dbReference>
<dbReference type="FunFam" id="3.40.50.2000:FF:000050">
    <property type="entry name" value="UDP-glucuronosyltransferase"/>
    <property type="match status" value="1"/>
</dbReference>
<feature type="transmembrane region" description="Helical" evidence="11">
    <location>
        <begin position="469"/>
        <end position="491"/>
    </location>
</feature>
<sequence length="517" mass="59833">MLIKLFTLLILLSSLIDRNQCADILLLVPLRSGSFYHILNPLVKLLLDRGHNITAVSAISFPYHNIRQIVIKSSFNCALMDHSITDDPRSTLLNTHEIGYMVTEEMFKNKEFQALLLQDRTFDLVISTDLPLFYAIAAVEHRFKAHGITILNHDAASQVSWLLGEYFNPAYQPATHYTHAEQSMTFQERLYNFYVMGMTLFITYSWILPLHESLLKSFSDDLPFLKDRPSLTNIISNKSLILIPIHHAVQNIYTHSPRTRHIAGICIERNNSLPKVFDNFMSKSPGVILVNLDLSLLNKHKARKFEKTLLSVFSRLMQNVIWKHNLTSISSLPRNVMVTDWLPQQDILAHKNLNLFMTHGGLNSITEATYFGVPLIITPFSMEHYRNIKKVFNSGAGIVVDSENLSVAIIRSTIYKISNNPKYRESAMRRSKMFRDRLQNPLDEAVYWIEYVFKYGNILKPATSTMPQYQVFLLDIVFFIVLIIIITFYLCRYIFKFIFHKTAKVFYNFQSVSKKNE</sequence>
<dbReference type="HOGENOM" id="CLU_716338_0_0_1"/>